<evidence type="ECO:0000313" key="4">
    <source>
        <dbReference type="Proteomes" id="UP001500994"/>
    </source>
</evidence>
<comment type="caution">
    <text evidence="3">The sequence shown here is derived from an EMBL/GenBank/DDBJ whole genome shotgun (WGS) entry which is preliminary data.</text>
</comment>
<evidence type="ECO:0000259" key="2">
    <source>
        <dbReference type="Pfam" id="PF03771"/>
    </source>
</evidence>
<gene>
    <name evidence="3" type="ORF">GCM10009864_08070</name>
</gene>
<feature type="domain" description="DUF317" evidence="2">
    <location>
        <begin position="78"/>
        <end position="131"/>
    </location>
</feature>
<feature type="region of interest" description="Disordered" evidence="1">
    <location>
        <begin position="248"/>
        <end position="267"/>
    </location>
</feature>
<protein>
    <recommendedName>
        <fullName evidence="2">DUF317 domain-containing protein</fullName>
    </recommendedName>
</protein>
<feature type="compositionally biased region" description="Pro residues" evidence="1">
    <location>
        <begin position="257"/>
        <end position="267"/>
    </location>
</feature>
<reference evidence="4" key="1">
    <citation type="journal article" date="2019" name="Int. J. Syst. Evol. Microbiol.">
        <title>The Global Catalogue of Microorganisms (GCM) 10K type strain sequencing project: providing services to taxonomists for standard genome sequencing and annotation.</title>
        <authorList>
            <consortium name="The Broad Institute Genomics Platform"/>
            <consortium name="The Broad Institute Genome Sequencing Center for Infectious Disease"/>
            <person name="Wu L."/>
            <person name="Ma J."/>
        </authorList>
    </citation>
    <scope>NUCLEOTIDE SEQUENCE [LARGE SCALE GENOMIC DNA]</scope>
    <source>
        <strain evidence="4">JCM 16374</strain>
    </source>
</reference>
<dbReference type="EMBL" id="BAAARK010000001">
    <property type="protein sequence ID" value="GAA2647518.1"/>
    <property type="molecule type" value="Genomic_DNA"/>
</dbReference>
<sequence length="267" mass="29300">MPLGPPCTAQQSTQQIACPRCPGIATSSDYFLSPSLLLVSPLHVAGEGNTTSTFQAIRDRAPNWSLRSDPDTGQVMLTSPDDATTISYHMLASGPAPRWTAAHSGPRPWTATFSCNTPRELPHALLEPLTRLPSHPLTDTDPLKDLAEDLYNAGWKRTAYGTRTVYLSADRLCVLAHTPHEETAWRIATQTPRSDGSEHWNLLLSHDAPPQLARSVIRTLVRGEPVMRRLGEIPRPLRQYAVIAPLAEFRGPRKPPEPPAPPPSPSR</sequence>
<name>A0ABP6DKR5_9ACTN</name>
<proteinExistence type="predicted"/>
<dbReference type="Pfam" id="PF03771">
    <property type="entry name" value="SPDY"/>
    <property type="match status" value="1"/>
</dbReference>
<accession>A0ABP6DKR5</accession>
<evidence type="ECO:0000313" key="3">
    <source>
        <dbReference type="EMBL" id="GAA2647518.1"/>
    </source>
</evidence>
<evidence type="ECO:0000256" key="1">
    <source>
        <dbReference type="SAM" id="MobiDB-lite"/>
    </source>
</evidence>
<keyword evidence="4" id="KW-1185">Reference proteome</keyword>
<dbReference type="InterPro" id="IPR005523">
    <property type="entry name" value="DUF317_SPDY"/>
</dbReference>
<organism evidence="3 4">
    <name type="scientific">Streptomyces lunalinharesii</name>
    <dbReference type="NCBI Taxonomy" id="333384"/>
    <lineage>
        <taxon>Bacteria</taxon>
        <taxon>Bacillati</taxon>
        <taxon>Actinomycetota</taxon>
        <taxon>Actinomycetes</taxon>
        <taxon>Kitasatosporales</taxon>
        <taxon>Streptomycetaceae</taxon>
        <taxon>Streptomyces</taxon>
    </lineage>
</organism>
<dbReference type="Proteomes" id="UP001500994">
    <property type="component" value="Unassembled WGS sequence"/>
</dbReference>